<gene>
    <name evidence="5" type="ORF">FHP25_15150</name>
</gene>
<accession>A0A5C8PMF6</accession>
<dbReference type="GO" id="GO:0008483">
    <property type="term" value="F:transaminase activity"/>
    <property type="evidence" value="ECO:0007669"/>
    <property type="project" value="UniProtKB-KW"/>
</dbReference>
<keyword evidence="3 4" id="KW-0663">Pyridoxal phosphate</keyword>
<dbReference type="InterPro" id="IPR049704">
    <property type="entry name" value="Aminotrans_3_PPA_site"/>
</dbReference>
<dbReference type="PANTHER" id="PTHR43094:SF1">
    <property type="entry name" value="AMINOTRANSFERASE CLASS-III"/>
    <property type="match status" value="1"/>
</dbReference>
<sequence>MGRLLRTGLNAGTDAPRVVGGKGAYFHLSDGRRVLDGSNTGGPLGHGHPRMAEALRKAADLPMVSEGWNWEGRDQAAEDLFDIALAGEESWAGAVRFCLSGSEANDIALSLSQALTGRKAIATRERAYHGLVGLSRDVTVQPHWHGGLAAPDGGTKRPPAGAPVHVLPAPEGALYRSHAEAAGCPAAPLAQRLDGAAAMLRDSAAVIVDYTQGGFYHDGAYQDAVAAIARREGAFWIADEVVTGIGRAGRGFAFQGGSSRPDLVTLGKGLGGGTTPVAAIVLSKDLAKALDGKSWQNYGTLRGHPVSMAAVSAYLRIVRDEALLPRVQALEGLYARRLVEIARRHPSVSRVAGQGLHWTIELHGPDWRQWLADTQEAPIASRVAGRALEAGAVIGTSGEQTSLFLAPPLIISDAESEQLLDILDHSLELADREHNAMMERVN</sequence>
<dbReference type="Pfam" id="PF00202">
    <property type="entry name" value="Aminotran_3"/>
    <property type="match status" value="1"/>
</dbReference>
<dbReference type="InterPro" id="IPR015424">
    <property type="entry name" value="PyrdxlP-dep_Trfase"/>
</dbReference>
<dbReference type="OrthoDB" id="9801834at2"/>
<keyword evidence="5" id="KW-0808">Transferase</keyword>
<dbReference type="InterPro" id="IPR015422">
    <property type="entry name" value="PyrdxlP-dep_Trfase_small"/>
</dbReference>
<comment type="caution">
    <text evidence="5">The sequence shown here is derived from an EMBL/GenBank/DDBJ whole genome shotgun (WGS) entry which is preliminary data.</text>
</comment>
<reference evidence="5 6" key="1">
    <citation type="submission" date="2019-06" db="EMBL/GenBank/DDBJ databases">
        <title>New taxonomy in bacterial strain CC-CFT640, isolated from vineyard.</title>
        <authorList>
            <person name="Lin S.-Y."/>
            <person name="Tsai C.-F."/>
            <person name="Young C.-C."/>
        </authorList>
    </citation>
    <scope>NUCLEOTIDE SEQUENCE [LARGE SCALE GENOMIC DNA]</scope>
    <source>
        <strain evidence="5 6">CC-CFT640</strain>
    </source>
</reference>
<dbReference type="RefSeq" id="WP_147847782.1">
    <property type="nucleotide sequence ID" value="NZ_VDUZ01000015.1"/>
</dbReference>
<keyword evidence="5" id="KW-0032">Aminotransferase</keyword>
<dbReference type="AlphaFoldDB" id="A0A5C8PMF6"/>
<dbReference type="PROSITE" id="PS00600">
    <property type="entry name" value="AA_TRANSFER_CLASS_3"/>
    <property type="match status" value="1"/>
</dbReference>
<comment type="cofactor">
    <cofactor evidence="1">
        <name>pyridoxal 5'-phosphate</name>
        <dbReference type="ChEBI" id="CHEBI:597326"/>
    </cofactor>
</comment>
<evidence type="ECO:0000313" key="6">
    <source>
        <dbReference type="Proteomes" id="UP000321638"/>
    </source>
</evidence>
<keyword evidence="6" id="KW-1185">Reference proteome</keyword>
<dbReference type="PANTHER" id="PTHR43094">
    <property type="entry name" value="AMINOTRANSFERASE"/>
    <property type="match status" value="1"/>
</dbReference>
<dbReference type="Gene3D" id="3.90.1150.10">
    <property type="entry name" value="Aspartate Aminotransferase, domain 1"/>
    <property type="match status" value="1"/>
</dbReference>
<name>A0A5C8PMF6_9HYPH</name>
<evidence type="ECO:0000256" key="3">
    <source>
        <dbReference type="ARBA" id="ARBA00022898"/>
    </source>
</evidence>
<organism evidence="5 6">
    <name type="scientific">Vineibacter terrae</name>
    <dbReference type="NCBI Taxonomy" id="2586908"/>
    <lineage>
        <taxon>Bacteria</taxon>
        <taxon>Pseudomonadati</taxon>
        <taxon>Pseudomonadota</taxon>
        <taxon>Alphaproteobacteria</taxon>
        <taxon>Hyphomicrobiales</taxon>
        <taxon>Vineibacter</taxon>
    </lineage>
</organism>
<evidence type="ECO:0000256" key="2">
    <source>
        <dbReference type="ARBA" id="ARBA00008954"/>
    </source>
</evidence>
<dbReference type="EMBL" id="VDUZ01000015">
    <property type="protein sequence ID" value="TXL75211.1"/>
    <property type="molecule type" value="Genomic_DNA"/>
</dbReference>
<evidence type="ECO:0000313" key="5">
    <source>
        <dbReference type="EMBL" id="TXL75211.1"/>
    </source>
</evidence>
<dbReference type="InterPro" id="IPR005814">
    <property type="entry name" value="Aminotrans_3"/>
</dbReference>
<dbReference type="SUPFAM" id="SSF53383">
    <property type="entry name" value="PLP-dependent transferases"/>
    <property type="match status" value="1"/>
</dbReference>
<evidence type="ECO:0000256" key="4">
    <source>
        <dbReference type="RuleBase" id="RU003560"/>
    </source>
</evidence>
<proteinExistence type="inferred from homology"/>
<dbReference type="InterPro" id="IPR015421">
    <property type="entry name" value="PyrdxlP-dep_Trfase_major"/>
</dbReference>
<protein>
    <submittedName>
        <fullName evidence="5">Aminotransferase class III-fold pyridoxal phosphate-dependent enzyme</fullName>
    </submittedName>
</protein>
<comment type="similarity">
    <text evidence="2 4">Belongs to the class-III pyridoxal-phosphate-dependent aminotransferase family.</text>
</comment>
<dbReference type="GO" id="GO:0030170">
    <property type="term" value="F:pyridoxal phosphate binding"/>
    <property type="evidence" value="ECO:0007669"/>
    <property type="project" value="InterPro"/>
</dbReference>
<dbReference type="Proteomes" id="UP000321638">
    <property type="component" value="Unassembled WGS sequence"/>
</dbReference>
<evidence type="ECO:0000256" key="1">
    <source>
        <dbReference type="ARBA" id="ARBA00001933"/>
    </source>
</evidence>
<dbReference type="Gene3D" id="3.40.640.10">
    <property type="entry name" value="Type I PLP-dependent aspartate aminotransferase-like (Major domain)"/>
    <property type="match status" value="1"/>
</dbReference>